<dbReference type="OrthoDB" id="2175572at2"/>
<protein>
    <recommendedName>
        <fullName evidence="5">Gram-positive cocci surface proteins LPxTG domain-containing protein</fullName>
    </recommendedName>
</protein>
<evidence type="ECO:0000313" key="4">
    <source>
        <dbReference type="Proteomes" id="UP000196151"/>
    </source>
</evidence>
<reference evidence="2" key="1">
    <citation type="submission" date="2017-05" db="EMBL/GenBank/DDBJ databases">
        <title>The Genome Sequence of Enterococcus sp. 9D6_DIV0238.</title>
        <authorList>
            <consortium name="The Broad Institute Genomics Platform"/>
            <consortium name="The Broad Institute Genomic Center for Infectious Diseases"/>
            <person name="Earl A."/>
            <person name="Manson A."/>
            <person name="Schwartman J."/>
            <person name="Gilmore M."/>
            <person name="Abouelleil A."/>
            <person name="Cao P."/>
            <person name="Chapman S."/>
            <person name="Cusick C."/>
            <person name="Shea T."/>
            <person name="Young S."/>
            <person name="Neafsey D."/>
            <person name="Nusbaum C."/>
            <person name="Birren B."/>
        </authorList>
    </citation>
    <scope>NUCLEOTIDE SEQUENCE [LARGE SCALE GENOMIC DNA]</scope>
    <source>
        <strain evidence="2">9D6_DIV0238</strain>
    </source>
</reference>
<gene>
    <name evidence="3" type="ORF">A5889_002001</name>
    <name evidence="2" type="ORF">A5889_002682</name>
</gene>
<evidence type="ECO:0000313" key="2">
    <source>
        <dbReference type="EMBL" id="OUZ30394.1"/>
    </source>
</evidence>
<dbReference type="RefSeq" id="WP_087641765.1">
    <property type="nucleotide sequence ID" value="NZ_CP147246.1"/>
</dbReference>
<dbReference type="Proteomes" id="UP000196151">
    <property type="component" value="Chromosome"/>
</dbReference>
<evidence type="ECO:0000313" key="3">
    <source>
        <dbReference type="EMBL" id="WYJ94488.1"/>
    </source>
</evidence>
<dbReference type="NCBIfam" id="TIGR01167">
    <property type="entry name" value="LPXTG_anchor"/>
    <property type="match status" value="1"/>
</dbReference>
<dbReference type="AlphaFoldDB" id="A0A200IZI2"/>
<sequence>MSNKKCLMLGLLFCTVSLSFVSRSFAEEASSSTETLMTTSSGSTVQTEKQAKVLDITPEFTVSTIKTTVGEKGSIEVKPVEGIKDLKGTFKVTVADPSVLSINEKGIWQGLKAGTTKATIDFEWSKDSLKKIQEKFPEHELAQKSIAKEVPVTVAEEKIVGITPKYNVSAIKAKIGDTGQFTVEPMGGVSDLKGTFTAHIKDEHKDVISVDANGKWTALKAGTTEFVLDYKLSDESYKAIQDKNPGSILRANSIATVIKAEVTPVGTMNITPMLDIASIEGKVGDTGQLKVKPIEGMKNPTGLFTFSIKDPSIIEIDKDGNWKALKAGTTEFTYTYTWSEETMKQLSEKYPGYEFAIQELAQVVKVTITDGTISSTKPAGTTKPTGKQLPATNEASQESWILAVGLMLLILTLAGWSKKSLTNQ</sequence>
<evidence type="ECO:0000256" key="1">
    <source>
        <dbReference type="SAM" id="SignalP"/>
    </source>
</evidence>
<keyword evidence="1" id="KW-0732">Signal</keyword>
<dbReference type="EMBL" id="NIBQ01000003">
    <property type="protein sequence ID" value="OUZ30394.1"/>
    <property type="molecule type" value="Genomic_DNA"/>
</dbReference>
<reference evidence="3" key="2">
    <citation type="submission" date="2017-05" db="EMBL/GenBank/DDBJ databases">
        <authorList>
            <consortium name="The Broad Institute Genomics Platform"/>
            <consortium name="The Broad Institute Genomic Center for Infectious Diseases"/>
            <person name="Earl A."/>
            <person name="Manson A."/>
            <person name="Schwartman J."/>
            <person name="Gilmore M."/>
            <person name="Abouelleil A."/>
            <person name="Cao P."/>
            <person name="Chapman S."/>
            <person name="Cusick C."/>
            <person name="Shea T."/>
            <person name="Young S."/>
            <person name="Neafsey D."/>
            <person name="Nusbaum C."/>
            <person name="Birren B."/>
        </authorList>
    </citation>
    <scope>NUCLEOTIDE SEQUENCE</scope>
    <source>
        <strain evidence="3">9D6_DIV0238</strain>
    </source>
</reference>
<feature type="signal peptide" evidence="1">
    <location>
        <begin position="1"/>
        <end position="26"/>
    </location>
</feature>
<keyword evidence="4" id="KW-1185">Reference proteome</keyword>
<evidence type="ECO:0008006" key="5">
    <source>
        <dbReference type="Google" id="ProtNLM"/>
    </source>
</evidence>
<name>A0A200IZI2_9ENTE</name>
<organism evidence="2">
    <name type="scientific">Candidatus Enterococcus dunnyi</name>
    <dbReference type="NCBI Taxonomy" id="1834192"/>
    <lineage>
        <taxon>Bacteria</taxon>
        <taxon>Bacillati</taxon>
        <taxon>Bacillota</taxon>
        <taxon>Bacilli</taxon>
        <taxon>Lactobacillales</taxon>
        <taxon>Enterococcaceae</taxon>
        <taxon>Enterococcus</taxon>
    </lineage>
</organism>
<proteinExistence type="predicted"/>
<feature type="chain" id="PRO_5012984553" description="Gram-positive cocci surface proteins LPxTG domain-containing protein" evidence="1">
    <location>
        <begin position="27"/>
        <end position="424"/>
    </location>
</feature>
<accession>A0A200IZI2</accession>
<reference evidence="3" key="3">
    <citation type="submission" date="2024-03" db="EMBL/GenBank/DDBJ databases">
        <title>The Genome Sequence of Enterococcus sp. DIV0238c.</title>
        <authorList>
            <consortium name="The Broad Institute Genomics Platform"/>
            <consortium name="The Broad Institute Microbial Omics Core"/>
            <consortium name="The Broad Institute Genomic Center for Infectious Diseases"/>
            <person name="Earl A."/>
            <person name="Manson A."/>
            <person name="Gilmore M."/>
            <person name="Schwartman J."/>
            <person name="Shea T."/>
            <person name="Abouelleil A."/>
            <person name="Cao P."/>
            <person name="Chapman S."/>
            <person name="Cusick C."/>
            <person name="Young S."/>
            <person name="Neafsey D."/>
            <person name="Nusbaum C."/>
            <person name="Birren B."/>
        </authorList>
    </citation>
    <scope>NUCLEOTIDE SEQUENCE</scope>
    <source>
        <strain evidence="3">9D6_DIV0238</strain>
    </source>
</reference>
<dbReference type="EMBL" id="CP147246">
    <property type="protein sequence ID" value="WYJ94488.1"/>
    <property type="molecule type" value="Genomic_DNA"/>
</dbReference>
<dbReference type="Gene3D" id="2.60.40.1080">
    <property type="match status" value="1"/>
</dbReference>